<feature type="short sequence motif" description="'KMSKS' region" evidence="11">
    <location>
        <begin position="231"/>
        <end position="235"/>
    </location>
</feature>
<comment type="catalytic activity">
    <reaction evidence="9 11">
        <text>tRNA(Tyr) + L-tyrosine + ATP = L-tyrosyl-tRNA(Tyr) + AMP + diphosphate + H(+)</text>
        <dbReference type="Rhea" id="RHEA:10220"/>
        <dbReference type="Rhea" id="RHEA-COMP:9706"/>
        <dbReference type="Rhea" id="RHEA-COMP:9707"/>
        <dbReference type="ChEBI" id="CHEBI:15378"/>
        <dbReference type="ChEBI" id="CHEBI:30616"/>
        <dbReference type="ChEBI" id="CHEBI:33019"/>
        <dbReference type="ChEBI" id="CHEBI:58315"/>
        <dbReference type="ChEBI" id="CHEBI:78442"/>
        <dbReference type="ChEBI" id="CHEBI:78536"/>
        <dbReference type="ChEBI" id="CHEBI:456215"/>
        <dbReference type="EC" id="6.1.1.1"/>
    </reaction>
</comment>
<feature type="binding site" evidence="11">
    <location>
        <position position="234"/>
    </location>
    <ligand>
        <name>ATP</name>
        <dbReference type="ChEBI" id="CHEBI:30616"/>
    </ligand>
</feature>
<dbReference type="PRINTS" id="PR01040">
    <property type="entry name" value="TRNASYNTHTYR"/>
</dbReference>
<dbReference type="GO" id="GO:0005829">
    <property type="term" value="C:cytosol"/>
    <property type="evidence" value="ECO:0007669"/>
    <property type="project" value="TreeGrafter"/>
</dbReference>
<evidence type="ECO:0000256" key="8">
    <source>
        <dbReference type="ARBA" id="ARBA00023146"/>
    </source>
</evidence>
<name>A0A1I7A021_9FLAO</name>
<dbReference type="InterPro" id="IPR001412">
    <property type="entry name" value="aa-tRNA-synth_I_CS"/>
</dbReference>
<feature type="binding site" evidence="11">
    <location>
        <position position="175"/>
    </location>
    <ligand>
        <name>L-tyrosine</name>
        <dbReference type="ChEBI" id="CHEBI:58315"/>
    </ligand>
</feature>
<evidence type="ECO:0000256" key="2">
    <source>
        <dbReference type="ARBA" id="ARBA00022490"/>
    </source>
</evidence>
<dbReference type="Pfam" id="PF00579">
    <property type="entry name" value="tRNA-synt_1b"/>
    <property type="match status" value="1"/>
</dbReference>
<dbReference type="Proteomes" id="UP000236454">
    <property type="component" value="Unassembled WGS sequence"/>
</dbReference>
<dbReference type="HAMAP" id="MF_02006">
    <property type="entry name" value="Tyr_tRNA_synth_type1"/>
    <property type="match status" value="1"/>
</dbReference>
<feature type="binding site" evidence="11">
    <location>
        <position position="171"/>
    </location>
    <ligand>
        <name>L-tyrosine</name>
        <dbReference type="ChEBI" id="CHEBI:58315"/>
    </ligand>
</feature>
<evidence type="ECO:0000256" key="4">
    <source>
        <dbReference type="ARBA" id="ARBA00022741"/>
    </source>
</evidence>
<dbReference type="InterPro" id="IPR054608">
    <property type="entry name" value="SYY-like_C"/>
</dbReference>
<dbReference type="GO" id="GO:0005524">
    <property type="term" value="F:ATP binding"/>
    <property type="evidence" value="ECO:0007669"/>
    <property type="project" value="UniProtKB-UniRule"/>
</dbReference>
<evidence type="ECO:0000256" key="11">
    <source>
        <dbReference type="HAMAP-Rule" id="MF_02006"/>
    </source>
</evidence>
<dbReference type="FunFam" id="1.10.240.10:FF:000001">
    <property type="entry name" value="Tyrosine--tRNA ligase"/>
    <property type="match status" value="1"/>
</dbReference>
<comment type="function">
    <text evidence="11">Catalyzes the attachment of tyrosine to tRNA(Tyr) in a two-step reaction: tyrosine is first activated by ATP to form Tyr-AMP and then transferred to the acceptor end of tRNA(Tyr).</text>
</comment>
<keyword evidence="4 11" id="KW-0547">Nucleotide-binding</keyword>
<evidence type="ECO:0000256" key="9">
    <source>
        <dbReference type="ARBA" id="ARBA00048248"/>
    </source>
</evidence>
<dbReference type="InterPro" id="IPR036986">
    <property type="entry name" value="S4_RNA-bd_sf"/>
</dbReference>
<comment type="similarity">
    <text evidence="10 11">Belongs to the class-I aminoacyl-tRNA synthetase family. TyrS type 1 subfamily.</text>
</comment>
<dbReference type="Gene3D" id="1.10.240.10">
    <property type="entry name" value="Tyrosyl-Transfer RNA Synthetase"/>
    <property type="match status" value="1"/>
</dbReference>
<evidence type="ECO:0000259" key="12">
    <source>
        <dbReference type="Pfam" id="PF22421"/>
    </source>
</evidence>
<keyword evidence="3 11" id="KW-0436">Ligase</keyword>
<evidence type="ECO:0000313" key="14">
    <source>
        <dbReference type="Proteomes" id="UP000236454"/>
    </source>
</evidence>
<keyword evidence="14" id="KW-1185">Reference proteome</keyword>
<dbReference type="InterPro" id="IPR024088">
    <property type="entry name" value="Tyr-tRNA-ligase_bac-type"/>
</dbReference>
<dbReference type="CDD" id="cd00805">
    <property type="entry name" value="TyrRS_core"/>
    <property type="match status" value="1"/>
</dbReference>
<evidence type="ECO:0000313" key="13">
    <source>
        <dbReference type="EMBL" id="SFT68254.1"/>
    </source>
</evidence>
<evidence type="ECO:0000256" key="5">
    <source>
        <dbReference type="ARBA" id="ARBA00022840"/>
    </source>
</evidence>
<accession>A0A1I7A021</accession>
<proteinExistence type="inferred from homology"/>
<dbReference type="OrthoDB" id="9804243at2"/>
<gene>
    <name evidence="11" type="primary">tyrS</name>
    <name evidence="13" type="ORF">SAMN05216474_1774</name>
</gene>
<dbReference type="GO" id="GO:0006437">
    <property type="term" value="P:tyrosyl-tRNA aminoacylation"/>
    <property type="evidence" value="ECO:0007669"/>
    <property type="project" value="UniProtKB-UniRule"/>
</dbReference>
<dbReference type="PANTHER" id="PTHR11766:SF0">
    <property type="entry name" value="TYROSINE--TRNA LIGASE, MITOCHONDRIAL"/>
    <property type="match status" value="1"/>
</dbReference>
<dbReference type="InterPro" id="IPR024107">
    <property type="entry name" value="Tyr-tRNA-ligase_bac_1"/>
</dbReference>
<dbReference type="AlphaFoldDB" id="A0A1I7A021"/>
<evidence type="ECO:0000256" key="6">
    <source>
        <dbReference type="ARBA" id="ARBA00022884"/>
    </source>
</evidence>
<evidence type="ECO:0000256" key="7">
    <source>
        <dbReference type="ARBA" id="ARBA00022917"/>
    </source>
</evidence>
<dbReference type="EMBL" id="FPAS01000002">
    <property type="protein sequence ID" value="SFT68254.1"/>
    <property type="molecule type" value="Genomic_DNA"/>
</dbReference>
<evidence type="ECO:0000256" key="1">
    <source>
        <dbReference type="ARBA" id="ARBA00004496"/>
    </source>
</evidence>
<dbReference type="EC" id="6.1.1.1" evidence="11"/>
<evidence type="ECO:0000256" key="3">
    <source>
        <dbReference type="ARBA" id="ARBA00022598"/>
    </source>
</evidence>
<dbReference type="GO" id="GO:0004831">
    <property type="term" value="F:tyrosine-tRNA ligase activity"/>
    <property type="evidence" value="ECO:0007669"/>
    <property type="project" value="UniProtKB-UniRule"/>
</dbReference>
<dbReference type="InterPro" id="IPR002307">
    <property type="entry name" value="Tyr-tRNA-ligase"/>
</dbReference>
<protein>
    <recommendedName>
        <fullName evidence="11">Tyrosine--tRNA ligase</fullName>
        <ecNumber evidence="11">6.1.1.1</ecNumber>
    </recommendedName>
    <alternativeName>
        <fullName evidence="11">Tyrosyl-tRNA synthetase</fullName>
        <shortName evidence="11">TyrRS</shortName>
    </alternativeName>
</protein>
<evidence type="ECO:0000256" key="10">
    <source>
        <dbReference type="ARBA" id="ARBA00060965"/>
    </source>
</evidence>
<comment type="subcellular location">
    <subcellularLocation>
        <location evidence="1 11">Cytoplasm</location>
    </subcellularLocation>
</comment>
<dbReference type="STRING" id="477690.SAMN05216474_1774"/>
<keyword evidence="7 11" id="KW-0648">Protein biosynthesis</keyword>
<dbReference type="Gene3D" id="3.10.290.10">
    <property type="entry name" value="RNA-binding S4 domain"/>
    <property type="match status" value="1"/>
</dbReference>
<dbReference type="PROSITE" id="PS00178">
    <property type="entry name" value="AA_TRNA_LIGASE_I"/>
    <property type="match status" value="1"/>
</dbReference>
<dbReference type="GO" id="GO:0003723">
    <property type="term" value="F:RNA binding"/>
    <property type="evidence" value="ECO:0007669"/>
    <property type="project" value="UniProtKB-KW"/>
</dbReference>
<keyword evidence="6" id="KW-0694">RNA-binding</keyword>
<dbReference type="RefSeq" id="WP_090248466.1">
    <property type="nucleotide sequence ID" value="NZ_FPAS01000002.1"/>
</dbReference>
<reference evidence="13 14" key="1">
    <citation type="submission" date="2016-10" db="EMBL/GenBank/DDBJ databases">
        <authorList>
            <person name="de Groot N.N."/>
        </authorList>
    </citation>
    <scope>NUCLEOTIDE SEQUENCE [LARGE SCALE GENOMIC DNA]</scope>
    <source>
        <strain evidence="13 14">CGMCC 1.7005</strain>
    </source>
</reference>
<keyword evidence="2 11" id="KW-0963">Cytoplasm</keyword>
<sequence length="428" mass="47869">MPTNFIKDELEWRGMVQDIMPGTQEQLEKEMTTGYVGFDPTADSLHVGNLLPITLLMHLQRAGHRPIALVGGATGMVGDPSGKSDERNLLDEATLAKNIAGQTAQLKKFLDFDTNAENAALLVNNYDWMKEFSFIEFIRDVGKHITINYMSSKDSVKKRVETGLSFTEFSYQLIQGHDFVHLNKTYNCMLQMGGSDQWGNITTGTELMRRMLGKSAFAFTCPLLTKADGGKFGKTESGTIWLDPEKTTPYQFYQFWLNATDEDAKKLIRFYTFKTREEIEALEAAHNEAPHKRILQNAIADELTTRVHSAEDLVVAKAATKILFGKSSEEDLRSLDEKAFLAVFDGIPSATVSRDIVKEGLSIVNALGSETNFLKSNGEARRELKGNAIAVNKAKVQEDFVITEEQLINDKYVLLGKGKKNNYLLIVE</sequence>
<dbReference type="InterPro" id="IPR002305">
    <property type="entry name" value="aa-tRNA-synth_Ic"/>
</dbReference>
<dbReference type="FunFam" id="3.40.50.620:FF:000008">
    <property type="entry name" value="Tyrosine--tRNA ligase"/>
    <property type="match status" value="1"/>
</dbReference>
<organism evidence="13 14">
    <name type="scientific">Lishizhenia tianjinensis</name>
    <dbReference type="NCBI Taxonomy" id="477690"/>
    <lineage>
        <taxon>Bacteria</taxon>
        <taxon>Pseudomonadati</taxon>
        <taxon>Bacteroidota</taxon>
        <taxon>Flavobacteriia</taxon>
        <taxon>Flavobacteriales</taxon>
        <taxon>Crocinitomicaceae</taxon>
        <taxon>Lishizhenia</taxon>
    </lineage>
</organism>
<dbReference type="SUPFAM" id="SSF52374">
    <property type="entry name" value="Nucleotidylyl transferase"/>
    <property type="match status" value="1"/>
</dbReference>
<dbReference type="Pfam" id="PF22421">
    <property type="entry name" value="SYY_C-terminal"/>
    <property type="match status" value="1"/>
</dbReference>
<dbReference type="NCBIfam" id="TIGR00234">
    <property type="entry name" value="tyrS"/>
    <property type="match status" value="1"/>
</dbReference>
<dbReference type="Gene3D" id="3.40.50.620">
    <property type="entry name" value="HUPs"/>
    <property type="match status" value="1"/>
</dbReference>
<keyword evidence="8 11" id="KW-0030">Aminoacyl-tRNA synthetase</keyword>
<feature type="short sequence motif" description="'HIGH' region" evidence="11">
    <location>
        <begin position="40"/>
        <end position="49"/>
    </location>
</feature>
<feature type="domain" description="Tyrosine--tRNA ligase SYY-like C-terminal" evidence="12">
    <location>
        <begin position="343"/>
        <end position="424"/>
    </location>
</feature>
<keyword evidence="5 11" id="KW-0067">ATP-binding</keyword>
<comment type="subunit">
    <text evidence="11">Homodimer.</text>
</comment>
<dbReference type="PANTHER" id="PTHR11766">
    <property type="entry name" value="TYROSYL-TRNA SYNTHETASE"/>
    <property type="match status" value="1"/>
</dbReference>
<dbReference type="InterPro" id="IPR014729">
    <property type="entry name" value="Rossmann-like_a/b/a_fold"/>
</dbReference>
<dbReference type="SUPFAM" id="SSF55174">
    <property type="entry name" value="Alpha-L RNA-binding motif"/>
    <property type="match status" value="1"/>
</dbReference>
<feature type="binding site" evidence="11">
    <location>
        <position position="35"/>
    </location>
    <ligand>
        <name>L-tyrosine</name>
        <dbReference type="ChEBI" id="CHEBI:58315"/>
    </ligand>
</feature>
<dbReference type="GO" id="GO:0042803">
    <property type="term" value="F:protein homodimerization activity"/>
    <property type="evidence" value="ECO:0007669"/>
    <property type="project" value="UniProtKB-ARBA"/>
</dbReference>